<dbReference type="EMBL" id="BSOS01000013">
    <property type="protein sequence ID" value="GLR66217.1"/>
    <property type="molecule type" value="Genomic_DNA"/>
</dbReference>
<proteinExistence type="predicted"/>
<dbReference type="Proteomes" id="UP001156641">
    <property type="component" value="Unassembled WGS sequence"/>
</dbReference>
<accession>A0ABQ6A6Q1</accession>
<name>A0ABQ6A6Q1_9PROT</name>
<gene>
    <name evidence="1" type="ORF">GCM10010909_08970</name>
</gene>
<protein>
    <recommendedName>
        <fullName evidence="3">Glycosyl transferase family 8</fullName>
    </recommendedName>
</protein>
<keyword evidence="2" id="KW-1185">Reference proteome</keyword>
<evidence type="ECO:0000313" key="2">
    <source>
        <dbReference type="Proteomes" id="UP001156641"/>
    </source>
</evidence>
<sequence>MRWYFAIDEAGGLGETGALARLMVLSARAIGGLEPVLLYYGARTGFTAWMEQHGVRVRDIQPRFLDMFAQARAAGTFNPHSIGHWLRLEIPAVEHEHEFVLYTDCDIIFLRSFDLSMLRPKVFAAAPEMLPDNWNYFNSGVMLLNVPAMRATYPALEEQIKFRINSGDMVRYNDQFALNEAYRGLWERLDPLFNYKPYWPFTSHAAILHMHGPKPGNLEAMTSGQWHGEDQTSVFFSKMLNARSRDYLDWCSWLGDFLQGVDFSEAIRFARLASALIRYRREVPANTDSNFMNIKIFAEAP</sequence>
<comment type="caution">
    <text evidence="1">The sequence shown here is derived from an EMBL/GenBank/DDBJ whole genome shotgun (WGS) entry which is preliminary data.</text>
</comment>
<dbReference type="Gene3D" id="3.90.550.10">
    <property type="entry name" value="Spore Coat Polysaccharide Biosynthesis Protein SpsA, Chain A"/>
    <property type="match status" value="1"/>
</dbReference>
<dbReference type="Pfam" id="PF01501">
    <property type="entry name" value="Glyco_transf_8"/>
    <property type="match status" value="1"/>
</dbReference>
<dbReference type="SUPFAM" id="SSF53448">
    <property type="entry name" value="Nucleotide-diphospho-sugar transferases"/>
    <property type="match status" value="1"/>
</dbReference>
<organism evidence="1 2">
    <name type="scientific">Acidocella aquatica</name>
    <dbReference type="NCBI Taxonomy" id="1922313"/>
    <lineage>
        <taxon>Bacteria</taxon>
        <taxon>Pseudomonadati</taxon>
        <taxon>Pseudomonadota</taxon>
        <taxon>Alphaproteobacteria</taxon>
        <taxon>Acetobacterales</taxon>
        <taxon>Acidocellaceae</taxon>
        <taxon>Acidocella</taxon>
    </lineage>
</organism>
<reference evidence="2" key="1">
    <citation type="journal article" date="2019" name="Int. J. Syst. Evol. Microbiol.">
        <title>The Global Catalogue of Microorganisms (GCM) 10K type strain sequencing project: providing services to taxonomists for standard genome sequencing and annotation.</title>
        <authorList>
            <consortium name="The Broad Institute Genomics Platform"/>
            <consortium name="The Broad Institute Genome Sequencing Center for Infectious Disease"/>
            <person name="Wu L."/>
            <person name="Ma J."/>
        </authorList>
    </citation>
    <scope>NUCLEOTIDE SEQUENCE [LARGE SCALE GENOMIC DNA]</scope>
    <source>
        <strain evidence="2">NBRC 112502</strain>
    </source>
</reference>
<evidence type="ECO:0008006" key="3">
    <source>
        <dbReference type="Google" id="ProtNLM"/>
    </source>
</evidence>
<dbReference type="InterPro" id="IPR029044">
    <property type="entry name" value="Nucleotide-diphossugar_trans"/>
</dbReference>
<dbReference type="InterPro" id="IPR002495">
    <property type="entry name" value="Glyco_trans_8"/>
</dbReference>
<dbReference type="RefSeq" id="WP_284256887.1">
    <property type="nucleotide sequence ID" value="NZ_BSOS01000013.1"/>
</dbReference>
<evidence type="ECO:0000313" key="1">
    <source>
        <dbReference type="EMBL" id="GLR66217.1"/>
    </source>
</evidence>